<dbReference type="PANTHER" id="PTHR33221:SF2">
    <property type="entry name" value="TRANSCRIPTIONAL REGULATOR"/>
    <property type="match status" value="1"/>
</dbReference>
<dbReference type="InterPro" id="IPR036388">
    <property type="entry name" value="WH-like_DNA-bd_sf"/>
</dbReference>
<dbReference type="SUPFAM" id="SSF46785">
    <property type="entry name" value="Winged helix' DNA-binding domain"/>
    <property type="match status" value="1"/>
</dbReference>
<reference evidence="1 2" key="1">
    <citation type="submission" date="2024-06" db="EMBL/GenBank/DDBJ databases">
        <title>Genomic Encyclopedia of Type Strains, Phase IV (KMG-IV): sequencing the most valuable type-strain genomes for metagenomic binning, comparative biology and taxonomic classification.</title>
        <authorList>
            <person name="Goeker M."/>
        </authorList>
    </citation>
    <scope>NUCLEOTIDE SEQUENCE [LARGE SCALE GENOMIC DNA]</scope>
    <source>
        <strain evidence="1 2">DSM 29492</strain>
    </source>
</reference>
<organism evidence="1 2">
    <name type="scientific">Blautia caecimuris</name>
    <dbReference type="NCBI Taxonomy" id="1796615"/>
    <lineage>
        <taxon>Bacteria</taxon>
        <taxon>Bacillati</taxon>
        <taxon>Bacillota</taxon>
        <taxon>Clostridia</taxon>
        <taxon>Lachnospirales</taxon>
        <taxon>Lachnospiraceae</taxon>
        <taxon>Blautia</taxon>
    </lineage>
</organism>
<evidence type="ECO:0000313" key="1">
    <source>
        <dbReference type="EMBL" id="MET3750228.1"/>
    </source>
</evidence>
<name>A0ABV2M190_9FIRM</name>
<dbReference type="RefSeq" id="WP_022067918.1">
    <property type="nucleotide sequence ID" value="NZ_BAABXP010000002.1"/>
</dbReference>
<dbReference type="PROSITE" id="PS51197">
    <property type="entry name" value="HTH_RRF2_2"/>
    <property type="match status" value="1"/>
</dbReference>
<keyword evidence="2" id="KW-1185">Reference proteome</keyword>
<dbReference type="PANTHER" id="PTHR33221">
    <property type="entry name" value="WINGED HELIX-TURN-HELIX TRANSCRIPTIONAL REGULATOR, RRF2 FAMILY"/>
    <property type="match status" value="1"/>
</dbReference>
<accession>A0ABV2M190</accession>
<dbReference type="InterPro" id="IPR036390">
    <property type="entry name" value="WH_DNA-bd_sf"/>
</dbReference>
<dbReference type="EMBL" id="JBEPMJ010000008">
    <property type="protein sequence ID" value="MET3750228.1"/>
    <property type="molecule type" value="Genomic_DNA"/>
</dbReference>
<dbReference type="NCBIfam" id="TIGR00738">
    <property type="entry name" value="rrf2_super"/>
    <property type="match status" value="1"/>
</dbReference>
<comment type="caution">
    <text evidence="1">The sequence shown here is derived from an EMBL/GenBank/DDBJ whole genome shotgun (WGS) entry which is preliminary data.</text>
</comment>
<sequence length="135" mass="15796">MLITRECDYAVRVIRALSGAERLSVGEICEREEITAPFAYKILKKLQKAKLVRGYRGVHGGYSMNRTPGEITLFDIYTAIDPELMIIECMDPQYHCVRDNRDKTPCLVHRELVEIQKELWKLFQRKTLQELFDSM</sequence>
<gene>
    <name evidence="1" type="ORF">ABID24_001472</name>
</gene>
<dbReference type="Pfam" id="PF02082">
    <property type="entry name" value="Rrf2"/>
    <property type="match status" value="1"/>
</dbReference>
<dbReference type="Gene3D" id="1.10.10.10">
    <property type="entry name" value="Winged helix-like DNA-binding domain superfamily/Winged helix DNA-binding domain"/>
    <property type="match status" value="1"/>
</dbReference>
<dbReference type="Proteomes" id="UP001549106">
    <property type="component" value="Unassembled WGS sequence"/>
</dbReference>
<protein>
    <submittedName>
        <fullName evidence="1">Rrf2 family protein</fullName>
    </submittedName>
</protein>
<proteinExistence type="predicted"/>
<dbReference type="InterPro" id="IPR000944">
    <property type="entry name" value="Tscrpt_reg_Rrf2"/>
</dbReference>
<evidence type="ECO:0000313" key="2">
    <source>
        <dbReference type="Proteomes" id="UP001549106"/>
    </source>
</evidence>